<name>A0A9N7AB20_9RHAB</name>
<proteinExistence type="predicted"/>
<accession>A0A9N7AB20</accession>
<organism evidence="1">
    <name type="scientific">Aponogeton virus 1</name>
    <dbReference type="NCBI Taxonomy" id="2977952"/>
    <lineage>
        <taxon>Viruses</taxon>
        <taxon>Riboviria</taxon>
        <taxon>Orthornavirae</taxon>
        <taxon>Negarnaviricota</taxon>
        <taxon>Haploviricotina</taxon>
        <taxon>Monjiviricetes</taxon>
        <taxon>Mononegavirales</taxon>
        <taxon>Rhabdoviridae</taxon>
        <taxon>Betarhabdovirinae</taxon>
        <taxon>Varicosavirus</taxon>
        <taxon>Varicosavirus aponogeti</taxon>
    </lineage>
</organism>
<protein>
    <submittedName>
        <fullName evidence="1">Protein 4</fullName>
    </submittedName>
</protein>
<dbReference type="EMBL" id="BK061740">
    <property type="protein sequence ID" value="DAZ90645.1"/>
    <property type="molecule type" value="Viral_cRNA"/>
</dbReference>
<evidence type="ECO:0000313" key="1">
    <source>
        <dbReference type="EMBL" id="DAZ90645.1"/>
    </source>
</evidence>
<reference evidence="1" key="1">
    <citation type="journal article" date="2022" name="bioRxiv">
        <title>Unlocking the hidden genetic diversity of varicosaviruses, the neglected plant rhabdoviruses.</title>
        <authorList>
            <person name="Bejerman N."/>
            <person name="Dietzgen R.G."/>
            <person name="Debat H."/>
        </authorList>
    </citation>
    <scope>NUCLEOTIDE SEQUENCE</scope>
</reference>
<sequence length="174" mass="19808">METSLIILPHLKFLRSPVEIFSLSQRYAPTTSRDFPMRMSYMLNQKLQEMNKEFTKVSYKGFCPICDKTNVIQVPVVDGSIVALLIGLLADEGLIQNTTVDKNNFEMKFPVFPQILCIGCTNKILLAQRPYITLKEMIEYSLPKILSPIDLSGLVLQDPEDSLYYDDFSWGGTN</sequence>